<proteinExistence type="predicted"/>
<name>A0ABY7I216_9BACI</name>
<keyword evidence="2" id="KW-1185">Reference proteome</keyword>
<accession>A0ABY7I216</accession>
<reference evidence="1" key="1">
    <citation type="submission" date="2022-12" db="EMBL/GenBank/DDBJ databases">
        <title>Genomic of Bacillus halotolerans.</title>
        <authorList>
            <person name="Xu G."/>
            <person name="Ding Y."/>
        </authorList>
    </citation>
    <scope>NUCLEOTIDE SEQUENCE</scope>
    <source>
        <strain evidence="1">B13</strain>
    </source>
</reference>
<dbReference type="EMBL" id="CP114066">
    <property type="protein sequence ID" value="WAT21983.1"/>
    <property type="molecule type" value="Genomic_DNA"/>
</dbReference>
<evidence type="ECO:0000313" key="2">
    <source>
        <dbReference type="Proteomes" id="UP001164713"/>
    </source>
</evidence>
<dbReference type="Pfam" id="PF16302">
    <property type="entry name" value="DUF4944"/>
    <property type="match status" value="1"/>
</dbReference>
<dbReference type="Proteomes" id="UP001164713">
    <property type="component" value="Chromosome"/>
</dbReference>
<dbReference type="InterPro" id="IPR032545">
    <property type="entry name" value="DUF4944"/>
</dbReference>
<organism evidence="1 2">
    <name type="scientific">Bacillus halotolerans</name>
    <dbReference type="NCBI Taxonomy" id="260554"/>
    <lineage>
        <taxon>Bacteria</taxon>
        <taxon>Bacillati</taxon>
        <taxon>Bacillota</taxon>
        <taxon>Bacilli</taxon>
        <taxon>Bacillales</taxon>
        <taxon>Bacillaceae</taxon>
        <taxon>Bacillus</taxon>
    </lineage>
</organism>
<evidence type="ECO:0000313" key="1">
    <source>
        <dbReference type="EMBL" id="WAT21983.1"/>
    </source>
</evidence>
<sequence>MEYPNYIGESKDKHWEDVFAKNEDAPNEYSGNLYWISDQAKADNTYLKSLIEKKDDEVLLHSHTETPISDYSGGSFP</sequence>
<protein>
    <submittedName>
        <fullName evidence="1">DUF4944 domain-containing protein</fullName>
    </submittedName>
</protein>
<gene>
    <name evidence="1" type="ORF">O0R52_03075</name>
</gene>